<evidence type="ECO:0000313" key="1">
    <source>
        <dbReference type="EMBL" id="KAL1402227.1"/>
    </source>
</evidence>
<gene>
    <name evidence="1" type="ORF">pipiens_006181</name>
</gene>
<organism evidence="1 2">
    <name type="scientific">Culex pipiens pipiens</name>
    <name type="common">Northern house mosquito</name>
    <dbReference type="NCBI Taxonomy" id="38569"/>
    <lineage>
        <taxon>Eukaryota</taxon>
        <taxon>Metazoa</taxon>
        <taxon>Ecdysozoa</taxon>
        <taxon>Arthropoda</taxon>
        <taxon>Hexapoda</taxon>
        <taxon>Insecta</taxon>
        <taxon>Pterygota</taxon>
        <taxon>Neoptera</taxon>
        <taxon>Endopterygota</taxon>
        <taxon>Diptera</taxon>
        <taxon>Nematocera</taxon>
        <taxon>Culicoidea</taxon>
        <taxon>Culicidae</taxon>
        <taxon>Culicinae</taxon>
        <taxon>Culicini</taxon>
        <taxon>Culex</taxon>
        <taxon>Culex</taxon>
    </lineage>
</organism>
<accession>A0ABD1DRN3</accession>
<dbReference type="AlphaFoldDB" id="A0ABD1DRN3"/>
<keyword evidence="2" id="KW-1185">Reference proteome</keyword>
<name>A0ABD1DRN3_CULPP</name>
<comment type="caution">
    <text evidence="1">The sequence shown here is derived from an EMBL/GenBank/DDBJ whole genome shotgun (WGS) entry which is preliminary data.</text>
</comment>
<protein>
    <submittedName>
        <fullName evidence="1">Uncharacterized protein</fullName>
    </submittedName>
</protein>
<reference evidence="1 2" key="1">
    <citation type="submission" date="2024-05" db="EMBL/GenBank/DDBJ databases">
        <title>Culex pipiens pipiens assembly and annotation.</title>
        <authorList>
            <person name="Alout H."/>
            <person name="Durand T."/>
        </authorList>
    </citation>
    <scope>NUCLEOTIDE SEQUENCE [LARGE SCALE GENOMIC DNA]</scope>
    <source>
        <strain evidence="1">HA-2024</strain>
        <tissue evidence="1">Whole body</tissue>
    </source>
</reference>
<dbReference type="Proteomes" id="UP001562425">
    <property type="component" value="Unassembled WGS sequence"/>
</dbReference>
<proteinExistence type="predicted"/>
<evidence type="ECO:0000313" key="2">
    <source>
        <dbReference type="Proteomes" id="UP001562425"/>
    </source>
</evidence>
<sequence length="67" mass="7222">MRVRVTVEGNAVSQLRSPTGVYAVKCWRADIAHESSSPPKSGVVGALFFGRVIGRSCKESRMLASEV</sequence>
<dbReference type="EMBL" id="JBEHCU010003354">
    <property type="protein sequence ID" value="KAL1402227.1"/>
    <property type="molecule type" value="Genomic_DNA"/>
</dbReference>